<feature type="chain" id="PRO_5040974712" evidence="4">
    <location>
        <begin position="18"/>
        <end position="327"/>
    </location>
</feature>
<dbReference type="Proteomes" id="UP001165124">
    <property type="component" value="Unassembled WGS sequence"/>
</dbReference>
<dbReference type="InterPro" id="IPR001638">
    <property type="entry name" value="Solute-binding_3/MltF_N"/>
</dbReference>
<evidence type="ECO:0000313" key="6">
    <source>
        <dbReference type="EMBL" id="GLW62942.1"/>
    </source>
</evidence>
<evidence type="ECO:0000256" key="1">
    <source>
        <dbReference type="ARBA" id="ARBA00004418"/>
    </source>
</evidence>
<evidence type="ECO:0000256" key="3">
    <source>
        <dbReference type="ARBA" id="ARBA00022729"/>
    </source>
</evidence>
<gene>
    <name evidence="6" type="primary">ssuA</name>
    <name evidence="6" type="ORF">Arub01_11860</name>
</gene>
<dbReference type="GO" id="GO:0042597">
    <property type="term" value="C:periplasmic space"/>
    <property type="evidence" value="ECO:0007669"/>
    <property type="project" value="UniProtKB-SubCell"/>
</dbReference>
<accession>A0A9W6UV64</accession>
<comment type="subcellular location">
    <subcellularLocation>
        <location evidence="1">Periplasm</location>
    </subcellularLocation>
</comment>
<dbReference type="PANTHER" id="PTHR30024">
    <property type="entry name" value="ALIPHATIC SULFONATES-BINDING PROTEIN-RELATED"/>
    <property type="match status" value="1"/>
</dbReference>
<sequence>MRRFGACSVLLAGCLLAAPLAAGCGGTDSGSGGNGLEKSTITVAALPLVDEAGLHIAVKRGYFEQEGLTVKIRPVAQSVQAVPALKNGQVDVIAGGNYVTFIQSFAKGTLKTRFLAPSAAFAPGFMTALVPKDSPIRQPKDLEGKTIGVNILNNIQQLVFNEVLKAHGVEPSEVRYVVTPFPQMGATLQQHKVDAVLAVEPFSTAIQRTQGARMVVDAGSGPAADIPASGVVTEDAWVKKNPKTAAAVQRAIDKAQRLAQTDRKAVEEVLPSYAGIDARMAAALSLPRYPASLDPAPLQRLADLMLANGLLTARLDAKQIIFTPSGT</sequence>
<evidence type="ECO:0000256" key="4">
    <source>
        <dbReference type="SAM" id="SignalP"/>
    </source>
</evidence>
<protein>
    <submittedName>
        <fullName evidence="6">Sulfonate ABC transporter substrate-binding protein</fullName>
    </submittedName>
</protein>
<reference evidence="6" key="1">
    <citation type="submission" date="2023-02" db="EMBL/GenBank/DDBJ databases">
        <title>Actinomadura rubrobrunea NBRC 14622.</title>
        <authorList>
            <person name="Ichikawa N."/>
            <person name="Sato H."/>
            <person name="Tonouchi N."/>
        </authorList>
    </citation>
    <scope>NUCLEOTIDE SEQUENCE</scope>
    <source>
        <strain evidence="6">NBRC 14622</strain>
    </source>
</reference>
<dbReference type="EMBL" id="BSRZ01000002">
    <property type="protein sequence ID" value="GLW62942.1"/>
    <property type="molecule type" value="Genomic_DNA"/>
</dbReference>
<comment type="caution">
    <text evidence="6">The sequence shown here is derived from an EMBL/GenBank/DDBJ whole genome shotgun (WGS) entry which is preliminary data.</text>
</comment>
<organism evidence="6 7">
    <name type="scientific">Actinomadura rubrobrunea</name>
    <dbReference type="NCBI Taxonomy" id="115335"/>
    <lineage>
        <taxon>Bacteria</taxon>
        <taxon>Bacillati</taxon>
        <taxon>Actinomycetota</taxon>
        <taxon>Actinomycetes</taxon>
        <taxon>Streptosporangiales</taxon>
        <taxon>Thermomonosporaceae</taxon>
        <taxon>Actinomadura</taxon>
    </lineage>
</organism>
<dbReference type="Pfam" id="PF09084">
    <property type="entry name" value="NMT1"/>
    <property type="match status" value="1"/>
</dbReference>
<keyword evidence="7" id="KW-1185">Reference proteome</keyword>
<dbReference type="Gene3D" id="3.40.190.10">
    <property type="entry name" value="Periplasmic binding protein-like II"/>
    <property type="match status" value="2"/>
</dbReference>
<evidence type="ECO:0000259" key="5">
    <source>
        <dbReference type="SMART" id="SM00062"/>
    </source>
</evidence>
<comment type="similarity">
    <text evidence="2">Belongs to the bacterial solute-binding protein SsuA/TauA family.</text>
</comment>
<name>A0A9W6UV64_9ACTN</name>
<feature type="domain" description="Solute-binding protein family 3/N-terminal" evidence="5">
    <location>
        <begin position="40"/>
        <end position="269"/>
    </location>
</feature>
<dbReference type="PANTHER" id="PTHR30024:SF47">
    <property type="entry name" value="TAURINE-BINDING PERIPLASMIC PROTEIN"/>
    <property type="match status" value="1"/>
</dbReference>
<dbReference type="PROSITE" id="PS51257">
    <property type="entry name" value="PROKAR_LIPOPROTEIN"/>
    <property type="match status" value="1"/>
</dbReference>
<dbReference type="AlphaFoldDB" id="A0A9W6UV64"/>
<dbReference type="SUPFAM" id="SSF53850">
    <property type="entry name" value="Periplasmic binding protein-like II"/>
    <property type="match status" value="1"/>
</dbReference>
<evidence type="ECO:0000256" key="2">
    <source>
        <dbReference type="ARBA" id="ARBA00010742"/>
    </source>
</evidence>
<keyword evidence="3 4" id="KW-0732">Signal</keyword>
<evidence type="ECO:0000313" key="7">
    <source>
        <dbReference type="Proteomes" id="UP001165124"/>
    </source>
</evidence>
<dbReference type="RefSeq" id="WP_067911459.1">
    <property type="nucleotide sequence ID" value="NZ_BSRZ01000002.1"/>
</dbReference>
<feature type="signal peptide" evidence="4">
    <location>
        <begin position="1"/>
        <end position="17"/>
    </location>
</feature>
<proteinExistence type="inferred from homology"/>
<dbReference type="InterPro" id="IPR015168">
    <property type="entry name" value="SsuA/THI5"/>
</dbReference>
<dbReference type="SMART" id="SM00062">
    <property type="entry name" value="PBPb"/>
    <property type="match status" value="1"/>
</dbReference>